<protein>
    <submittedName>
        <fullName evidence="1">Uncharacterized protein</fullName>
    </submittedName>
</protein>
<reference evidence="1" key="1">
    <citation type="submission" date="2023-04" db="EMBL/GenBank/DDBJ databases">
        <title>Black Yeasts Isolated from many extreme environments.</title>
        <authorList>
            <person name="Coleine C."/>
            <person name="Stajich J.E."/>
            <person name="Selbmann L."/>
        </authorList>
    </citation>
    <scope>NUCLEOTIDE SEQUENCE</scope>
    <source>
        <strain evidence="1">CCFEE 5312</strain>
    </source>
</reference>
<keyword evidence="2" id="KW-1185">Reference proteome</keyword>
<proteinExistence type="predicted"/>
<sequence length="249" mass="27593">MASPTLASDAPSAPSTEICQLIRLPGELRNLIHRLLITPESSTHLATYEGRAYIRRNHLPPPLAYTCKQMKHEILSIYFGVKPSDHGVASYELASCRPDIWREVRAHQLRYLRCFEGLLDIYEDGDKECCGIEEFRVGVTDDDKIVTSIVEDDEFGPAEECLCILARHAKDVEAEVGGSGSIKEVGLMRFLTTLEEALASNSKDADSTCRGCGKEIMEVRYVPFTVGPPYLRPFPDPRMVAAVAGMLAC</sequence>
<comment type="caution">
    <text evidence="1">The sequence shown here is derived from an EMBL/GenBank/DDBJ whole genome shotgun (WGS) entry which is preliminary data.</text>
</comment>
<dbReference type="Proteomes" id="UP001271007">
    <property type="component" value="Unassembled WGS sequence"/>
</dbReference>
<name>A0AAJ0G6T7_9PEZI</name>
<gene>
    <name evidence="1" type="ORF">LTR09_007569</name>
</gene>
<evidence type="ECO:0000313" key="1">
    <source>
        <dbReference type="EMBL" id="KAK3051173.1"/>
    </source>
</evidence>
<dbReference type="EMBL" id="JAWDJX010000027">
    <property type="protein sequence ID" value="KAK3051173.1"/>
    <property type="molecule type" value="Genomic_DNA"/>
</dbReference>
<dbReference type="AlphaFoldDB" id="A0AAJ0G6T7"/>
<accession>A0AAJ0G6T7</accession>
<organism evidence="1 2">
    <name type="scientific">Extremus antarcticus</name>
    <dbReference type="NCBI Taxonomy" id="702011"/>
    <lineage>
        <taxon>Eukaryota</taxon>
        <taxon>Fungi</taxon>
        <taxon>Dikarya</taxon>
        <taxon>Ascomycota</taxon>
        <taxon>Pezizomycotina</taxon>
        <taxon>Dothideomycetes</taxon>
        <taxon>Dothideomycetidae</taxon>
        <taxon>Mycosphaerellales</taxon>
        <taxon>Extremaceae</taxon>
        <taxon>Extremus</taxon>
    </lineage>
</organism>
<evidence type="ECO:0000313" key="2">
    <source>
        <dbReference type="Proteomes" id="UP001271007"/>
    </source>
</evidence>